<dbReference type="Proteomes" id="UP000504608">
    <property type="component" value="Unplaced"/>
</dbReference>
<dbReference type="SUPFAM" id="SSF55961">
    <property type="entry name" value="Bet v1-like"/>
    <property type="match status" value="1"/>
</dbReference>
<dbReference type="GeneID" id="111489019"/>
<dbReference type="SMART" id="SM01037">
    <property type="entry name" value="Bet_v_1"/>
    <property type="match status" value="1"/>
</dbReference>
<dbReference type="PANTHER" id="PTHR31907">
    <property type="entry name" value="MLP-LIKE PROTEIN 423"/>
    <property type="match status" value="1"/>
</dbReference>
<sequence>MCGYGKLQADIEIKSPATKFHEMLCKRPYHVTNASRDKVQGCELHKGEWGQVGSIICWNYFHDGKAKVAKQEVEAVDADENLVVLRMIEGDLLKDHKNFKFTIQATPKGSGSVVHWTLEYEKLHKDIPESYNMLEFVVGMSKDIDAHLTEGK</sequence>
<dbReference type="CDD" id="cd07816">
    <property type="entry name" value="Bet_v1-like"/>
    <property type="match status" value="1"/>
</dbReference>
<organism evidence="2 3">
    <name type="scientific">Cucurbita maxima</name>
    <name type="common">Pumpkin</name>
    <name type="synonym">Winter squash</name>
    <dbReference type="NCBI Taxonomy" id="3661"/>
    <lineage>
        <taxon>Eukaryota</taxon>
        <taxon>Viridiplantae</taxon>
        <taxon>Streptophyta</taxon>
        <taxon>Embryophyta</taxon>
        <taxon>Tracheophyta</taxon>
        <taxon>Spermatophyta</taxon>
        <taxon>Magnoliopsida</taxon>
        <taxon>eudicotyledons</taxon>
        <taxon>Gunneridae</taxon>
        <taxon>Pentapetalae</taxon>
        <taxon>rosids</taxon>
        <taxon>fabids</taxon>
        <taxon>Cucurbitales</taxon>
        <taxon>Cucurbitaceae</taxon>
        <taxon>Cucurbiteae</taxon>
        <taxon>Cucurbita</taxon>
    </lineage>
</organism>
<evidence type="ECO:0000313" key="2">
    <source>
        <dbReference type="Proteomes" id="UP000504608"/>
    </source>
</evidence>
<feature type="domain" description="Bet v I/Major latex protein" evidence="1">
    <location>
        <begin position="2"/>
        <end position="151"/>
    </location>
</feature>
<dbReference type="InterPro" id="IPR000916">
    <property type="entry name" value="Bet_v_I/MLP"/>
</dbReference>
<keyword evidence="2" id="KW-1185">Reference proteome</keyword>
<name>A0A6J1JQX2_CUCMA</name>
<dbReference type="Gene3D" id="3.30.530.20">
    <property type="match status" value="1"/>
</dbReference>
<reference evidence="3" key="1">
    <citation type="submission" date="2025-08" db="UniProtKB">
        <authorList>
            <consortium name="RefSeq"/>
        </authorList>
    </citation>
    <scope>IDENTIFICATION</scope>
    <source>
        <tissue evidence="3">Young leaves</tissue>
    </source>
</reference>
<dbReference type="GO" id="GO:0006952">
    <property type="term" value="P:defense response"/>
    <property type="evidence" value="ECO:0007669"/>
    <property type="project" value="InterPro"/>
</dbReference>
<dbReference type="InterPro" id="IPR051761">
    <property type="entry name" value="MLP-like_ligand-binding"/>
</dbReference>
<gene>
    <name evidence="3" type="primary">LOC111489019</name>
</gene>
<evidence type="ECO:0000313" key="3">
    <source>
        <dbReference type="RefSeq" id="XP_022992792.1"/>
    </source>
</evidence>
<evidence type="ECO:0000259" key="1">
    <source>
        <dbReference type="SMART" id="SM01037"/>
    </source>
</evidence>
<dbReference type="KEGG" id="cmax:111489019"/>
<dbReference type="RefSeq" id="XP_022992792.1">
    <property type="nucleotide sequence ID" value="XM_023137024.1"/>
</dbReference>
<accession>A0A6J1JQX2</accession>
<protein>
    <submittedName>
        <fullName evidence="3">MLP-like protein 31</fullName>
    </submittedName>
</protein>
<dbReference type="InterPro" id="IPR023393">
    <property type="entry name" value="START-like_dom_sf"/>
</dbReference>
<dbReference type="Pfam" id="PF00407">
    <property type="entry name" value="Bet_v_1"/>
    <property type="match status" value="1"/>
</dbReference>
<dbReference type="AlphaFoldDB" id="A0A6J1JQX2"/>
<proteinExistence type="predicted"/>
<dbReference type="OrthoDB" id="1858121at2759"/>